<evidence type="ECO:0000259" key="1">
    <source>
        <dbReference type="SMART" id="SM00382"/>
    </source>
</evidence>
<dbReference type="Pfam" id="PF13401">
    <property type="entry name" value="AAA_22"/>
    <property type="match status" value="1"/>
</dbReference>
<accession>A0A7S8FE21</accession>
<dbReference type="PANTHER" id="PTHR35894">
    <property type="entry name" value="GENERAL SECRETION PATHWAY PROTEIN A-RELATED"/>
    <property type="match status" value="1"/>
</dbReference>
<dbReference type="InterPro" id="IPR052026">
    <property type="entry name" value="ExeA_AAA_ATPase_DNA-bind"/>
</dbReference>
<feature type="domain" description="AAA+ ATPase" evidence="1">
    <location>
        <begin position="58"/>
        <end position="194"/>
    </location>
</feature>
<proteinExistence type="predicted"/>
<evidence type="ECO:0000313" key="3">
    <source>
        <dbReference type="Proteomes" id="UP000593737"/>
    </source>
</evidence>
<evidence type="ECO:0000313" key="2">
    <source>
        <dbReference type="EMBL" id="QPD03996.1"/>
    </source>
</evidence>
<dbReference type="Gene3D" id="3.40.50.300">
    <property type="entry name" value="P-loop containing nucleotide triphosphate hydrolases"/>
    <property type="match status" value="1"/>
</dbReference>
<dbReference type="AlphaFoldDB" id="A0A7S8FE21"/>
<dbReference type="Proteomes" id="UP000593737">
    <property type="component" value="Chromosome"/>
</dbReference>
<sequence length="292" mass="32775">MSLGEAVQEQHVIQHLTYEPHWGLQLRPFENVPDPTFYVPSAKHEAAMARMLYGIHTRKGIVMLTGEIGSGKTLLSRAVILKLPRSRYEIGLLSNPTIPGNEFLGEILFQLGLDTDGTRGEQLRRLNDQLLANYQQDIDTVVVVDEAQTIEHERLFEELRLLSNFQLNDRFLMTLVLVGQPELRDRVAHIPQLAQRVAIHHHIDRLNRAETKAYIAARLTAAGCIQPIFSSGAISSIFQRTGGVCRLINSLCDLCLHFGSVAEVRQIRRALVERVAGNMLCRYDSNDSGVCS</sequence>
<protein>
    <recommendedName>
        <fullName evidence="1">AAA+ ATPase domain-containing protein</fullName>
    </recommendedName>
</protein>
<dbReference type="GO" id="GO:0016887">
    <property type="term" value="F:ATP hydrolysis activity"/>
    <property type="evidence" value="ECO:0007669"/>
    <property type="project" value="InterPro"/>
</dbReference>
<dbReference type="InterPro" id="IPR003593">
    <property type="entry name" value="AAA+_ATPase"/>
</dbReference>
<dbReference type="KEGG" id="nkf:Nkreftii_001770"/>
<dbReference type="SMART" id="SM00382">
    <property type="entry name" value="AAA"/>
    <property type="match status" value="1"/>
</dbReference>
<dbReference type="PANTHER" id="PTHR35894:SF1">
    <property type="entry name" value="PHOSPHORIBULOKINASE _ URIDINE KINASE FAMILY"/>
    <property type="match status" value="1"/>
</dbReference>
<organism evidence="2 3">
    <name type="scientific">Candidatus Nitrospira kreftii</name>
    <dbReference type="NCBI Taxonomy" id="2652173"/>
    <lineage>
        <taxon>Bacteria</taxon>
        <taxon>Pseudomonadati</taxon>
        <taxon>Nitrospirota</taxon>
        <taxon>Nitrospiria</taxon>
        <taxon>Nitrospirales</taxon>
        <taxon>Nitrospiraceae</taxon>
        <taxon>Nitrospira</taxon>
    </lineage>
</organism>
<dbReference type="InterPro" id="IPR027417">
    <property type="entry name" value="P-loop_NTPase"/>
</dbReference>
<name>A0A7S8FE21_9BACT</name>
<gene>
    <name evidence="2" type="ORF">Nkreftii_001770</name>
</gene>
<reference evidence="2 3" key="1">
    <citation type="journal article" date="2020" name="ISME J.">
        <title>Enrichment and physiological characterization of a novel comammox Nitrospira indicates ammonium inhibition of complete nitrification.</title>
        <authorList>
            <person name="Sakoula D."/>
            <person name="Koch H."/>
            <person name="Frank J."/>
            <person name="Jetten M.S.M."/>
            <person name="van Kessel M.A.H.J."/>
            <person name="Lucker S."/>
        </authorList>
    </citation>
    <scope>NUCLEOTIDE SEQUENCE [LARGE SCALE GENOMIC DNA]</scope>
    <source>
        <strain evidence="2">Comreactor17</strain>
    </source>
</reference>
<dbReference type="SUPFAM" id="SSF52540">
    <property type="entry name" value="P-loop containing nucleoside triphosphate hydrolases"/>
    <property type="match status" value="1"/>
</dbReference>
<dbReference type="EMBL" id="CP047423">
    <property type="protein sequence ID" value="QPD03996.1"/>
    <property type="molecule type" value="Genomic_DNA"/>
</dbReference>
<dbReference type="InterPro" id="IPR049945">
    <property type="entry name" value="AAA_22"/>
</dbReference>